<proteinExistence type="predicted"/>
<gene>
    <name evidence="4" type="primary">LOC108736217</name>
</gene>
<dbReference type="InterPro" id="IPR007110">
    <property type="entry name" value="Ig-like_dom"/>
</dbReference>
<dbReference type="InterPro" id="IPR037448">
    <property type="entry name" value="Zig-8"/>
</dbReference>
<dbReference type="OrthoDB" id="5969816at2759"/>
<dbReference type="SMART" id="SM00409">
    <property type="entry name" value="IG"/>
    <property type="match status" value="2"/>
</dbReference>
<dbReference type="InterPro" id="IPR003598">
    <property type="entry name" value="Ig_sub2"/>
</dbReference>
<dbReference type="RefSeq" id="XP_018324065.1">
    <property type="nucleotide sequence ID" value="XM_018468563.1"/>
</dbReference>
<evidence type="ECO:0000256" key="1">
    <source>
        <dbReference type="SAM" id="SignalP"/>
    </source>
</evidence>
<evidence type="ECO:0000313" key="3">
    <source>
        <dbReference type="Proteomes" id="UP000192223"/>
    </source>
</evidence>
<dbReference type="SUPFAM" id="SSF48726">
    <property type="entry name" value="Immunoglobulin"/>
    <property type="match status" value="2"/>
</dbReference>
<dbReference type="FunFam" id="2.60.40.10:FF:000533">
    <property type="entry name" value="Uncharacterized protein, isoform A"/>
    <property type="match status" value="1"/>
</dbReference>
<keyword evidence="1" id="KW-0732">Signal</keyword>
<dbReference type="PROSITE" id="PS50835">
    <property type="entry name" value="IG_LIKE"/>
    <property type="match status" value="2"/>
</dbReference>
<evidence type="ECO:0000259" key="2">
    <source>
        <dbReference type="PROSITE" id="PS50835"/>
    </source>
</evidence>
<dbReference type="PANTHER" id="PTHR23279:SF36">
    <property type="entry name" value="DEFECTIVE PROBOSCIS EXTENSION RESPONSE 9, ISOFORM A"/>
    <property type="match status" value="1"/>
</dbReference>
<dbReference type="InterPro" id="IPR013783">
    <property type="entry name" value="Ig-like_fold"/>
</dbReference>
<feature type="domain" description="Ig-like" evidence="2">
    <location>
        <begin position="138"/>
        <end position="243"/>
    </location>
</feature>
<dbReference type="PANTHER" id="PTHR23279">
    <property type="entry name" value="DEFECTIVE PROBOSCIS EXTENSION RESPONSE DPR -RELATED"/>
    <property type="match status" value="1"/>
</dbReference>
<dbReference type="GO" id="GO:0032589">
    <property type="term" value="C:neuron projection membrane"/>
    <property type="evidence" value="ECO:0007669"/>
    <property type="project" value="TreeGrafter"/>
</dbReference>
<dbReference type="InterPro" id="IPR003599">
    <property type="entry name" value="Ig_sub"/>
</dbReference>
<dbReference type="SMART" id="SM00408">
    <property type="entry name" value="IGc2"/>
    <property type="match status" value="2"/>
</dbReference>
<reference evidence="4" key="1">
    <citation type="submission" date="2025-08" db="UniProtKB">
        <authorList>
            <consortium name="RefSeq"/>
        </authorList>
    </citation>
    <scope>IDENTIFICATION</scope>
    <source>
        <tissue evidence="4">Entire body</tissue>
    </source>
</reference>
<dbReference type="GO" id="GO:0050808">
    <property type="term" value="P:synapse organization"/>
    <property type="evidence" value="ECO:0007669"/>
    <property type="project" value="TreeGrafter"/>
</dbReference>
<dbReference type="InParanoid" id="A0A1W4WVH6"/>
<organism evidence="3 4">
    <name type="scientific">Agrilus planipennis</name>
    <name type="common">Emerald ash borer</name>
    <name type="synonym">Agrilus marcopoli</name>
    <dbReference type="NCBI Taxonomy" id="224129"/>
    <lineage>
        <taxon>Eukaryota</taxon>
        <taxon>Metazoa</taxon>
        <taxon>Ecdysozoa</taxon>
        <taxon>Arthropoda</taxon>
        <taxon>Hexapoda</taxon>
        <taxon>Insecta</taxon>
        <taxon>Pterygota</taxon>
        <taxon>Neoptera</taxon>
        <taxon>Endopterygota</taxon>
        <taxon>Coleoptera</taxon>
        <taxon>Polyphaga</taxon>
        <taxon>Elateriformia</taxon>
        <taxon>Buprestoidea</taxon>
        <taxon>Buprestidae</taxon>
        <taxon>Agrilinae</taxon>
        <taxon>Agrilus</taxon>
    </lineage>
</organism>
<dbReference type="Pfam" id="PF00047">
    <property type="entry name" value="ig"/>
    <property type="match status" value="1"/>
</dbReference>
<dbReference type="InterPro" id="IPR013151">
    <property type="entry name" value="Immunoglobulin_dom"/>
</dbReference>
<dbReference type="AlphaFoldDB" id="A0A1W4WVH6"/>
<accession>A0A1W4WVH6</accession>
<dbReference type="KEGG" id="apln:108736217"/>
<sequence length="283" mass="31403">MHSLAIIAVTTTLIYSALSAVHSDSNASDNSLNESPTNNVTKGSISYFDSNVSTNVTALLGRTAYLNCRVKNFSNRTLQVSWLRHRDVHLLTVGHYTYTNDQRFKAIHSVHTGDWTLMIKYPQHTDSGVYECQVSTSPHMSAYFYLYVVEAISEILGGPELYVDVGSTINLTCVVRHSPEPPAYIIWNHEGTIITYSSKRGGVSVKTEREDVSRSVLLIRNAHSSDSGLYTCNPSNARPSNITVHVLNGEHLEAMQFSGKISTYPPLTLTALIVLSTVYFMYC</sequence>
<dbReference type="InterPro" id="IPR036179">
    <property type="entry name" value="Ig-like_dom_sf"/>
</dbReference>
<evidence type="ECO:0000313" key="4">
    <source>
        <dbReference type="RefSeq" id="XP_018324065.1"/>
    </source>
</evidence>
<dbReference type="GeneID" id="108736217"/>
<keyword evidence="3" id="KW-1185">Reference proteome</keyword>
<dbReference type="Pfam" id="PF07686">
    <property type="entry name" value="V-set"/>
    <property type="match status" value="1"/>
</dbReference>
<dbReference type="Gene3D" id="2.60.40.10">
    <property type="entry name" value="Immunoglobulins"/>
    <property type="match status" value="2"/>
</dbReference>
<feature type="chain" id="PRO_5010740158" evidence="1">
    <location>
        <begin position="20"/>
        <end position="283"/>
    </location>
</feature>
<dbReference type="InterPro" id="IPR013106">
    <property type="entry name" value="Ig_V-set"/>
</dbReference>
<dbReference type="FunFam" id="2.60.40.10:FF:000129">
    <property type="entry name" value="CLUMA_CG018772, isoform A"/>
    <property type="match status" value="1"/>
</dbReference>
<protein>
    <submittedName>
        <fullName evidence="4">Hemicentin-2-like isoform X1</fullName>
    </submittedName>
</protein>
<name>A0A1W4WVH6_AGRPL</name>
<feature type="signal peptide" evidence="1">
    <location>
        <begin position="1"/>
        <end position="19"/>
    </location>
</feature>
<feature type="domain" description="Ig-like" evidence="2">
    <location>
        <begin position="36"/>
        <end position="135"/>
    </location>
</feature>
<dbReference type="STRING" id="224129.A0A1W4WVH6"/>
<dbReference type="Proteomes" id="UP000192223">
    <property type="component" value="Unplaced"/>
</dbReference>